<dbReference type="AlphaFoldDB" id="A0A553HRK4"/>
<dbReference type="Pfam" id="PF19189">
    <property type="entry name" value="Mtf2"/>
    <property type="match status" value="1"/>
</dbReference>
<keyword evidence="4" id="KW-1185">Reference proteome</keyword>
<gene>
    <name evidence="3" type="ORF">FHL15_008543</name>
</gene>
<organism evidence="3 4">
    <name type="scientific">Xylaria flabelliformis</name>
    <dbReference type="NCBI Taxonomy" id="2512241"/>
    <lineage>
        <taxon>Eukaryota</taxon>
        <taxon>Fungi</taxon>
        <taxon>Dikarya</taxon>
        <taxon>Ascomycota</taxon>
        <taxon>Pezizomycotina</taxon>
        <taxon>Sordariomycetes</taxon>
        <taxon>Xylariomycetidae</taxon>
        <taxon>Xylariales</taxon>
        <taxon>Xylariaceae</taxon>
        <taxon>Xylaria</taxon>
    </lineage>
</organism>
<dbReference type="InterPro" id="IPR040009">
    <property type="entry name" value="Mtf2/C5D6.12-like"/>
</dbReference>
<feature type="domain" description="Mtf2-like C-terminal" evidence="2">
    <location>
        <begin position="205"/>
        <end position="409"/>
    </location>
</feature>
<comment type="caution">
    <text evidence="3">The sequence shown here is derived from an EMBL/GenBank/DDBJ whole genome shotgun (WGS) entry which is preliminary data.</text>
</comment>
<dbReference type="EMBL" id="VFLP01000054">
    <property type="protein sequence ID" value="TRX90570.1"/>
    <property type="molecule type" value="Genomic_DNA"/>
</dbReference>
<sequence>MSFTLMPFLYQTRTILRIPAHRASAGFVRSLHATARRTKGNTIPFDYELEQLNKDNSAAEVVDRGTITPTERQIFERIFADIEARGLKPAVKDDGGPVDSTTIRSTGLMTQQAAFGAGQARPATVTAPASLSGAAKGRARALRRFPPPLRGAAEKALDTINQQAKSTQYDTIAVERDEFIDDEWQAPAHTPTRIIELEAQRSSERTRIEGLITSATSDFELWDVLEREVFTMPARLGIVKNVTQSDEAEASPMAAERDHNTGDDVSGPGDSQKLSLYVHGPLYPAYLLLALRRLDTAFSAPSSLVFSILPRIKELGLESYVLGASTPFFNELLTIYWTRRGDISGMLNLLEEMQHCGLYFDRLTASIIKQVDETVSFLASEKERSEFGRALMLMPEYEHSQRDRVRYWHKEVNLAVQERLDDIGYMESTEMRG</sequence>
<evidence type="ECO:0000256" key="1">
    <source>
        <dbReference type="SAM" id="MobiDB-lite"/>
    </source>
</evidence>
<evidence type="ECO:0000313" key="3">
    <source>
        <dbReference type="EMBL" id="TRX90570.1"/>
    </source>
</evidence>
<name>A0A553HRK4_9PEZI</name>
<proteinExistence type="predicted"/>
<dbReference type="Proteomes" id="UP000319160">
    <property type="component" value="Unassembled WGS sequence"/>
</dbReference>
<accession>A0A553HRK4</accession>
<dbReference type="STRING" id="2512241.A0A553HRK4"/>
<reference evidence="4" key="1">
    <citation type="submission" date="2019-06" db="EMBL/GenBank/DDBJ databases">
        <title>Draft genome sequence of the griseofulvin-producing fungus Xylaria cubensis strain G536.</title>
        <authorList>
            <person name="Mead M.E."/>
            <person name="Raja H.A."/>
            <person name="Steenwyk J.L."/>
            <person name="Knowles S.L."/>
            <person name="Oberlies N.H."/>
            <person name="Rokas A."/>
        </authorList>
    </citation>
    <scope>NUCLEOTIDE SEQUENCE [LARGE SCALE GENOMIC DNA]</scope>
    <source>
        <strain evidence="4">G536</strain>
    </source>
</reference>
<dbReference type="PANTHER" id="PTHR39468:SF1">
    <property type="entry name" value="MTF2-LIKE C-TERMINAL DOMAIN-CONTAINING PROTEIN"/>
    <property type="match status" value="1"/>
</dbReference>
<dbReference type="GO" id="GO:0005739">
    <property type="term" value="C:mitochondrion"/>
    <property type="evidence" value="ECO:0007669"/>
    <property type="project" value="InterPro"/>
</dbReference>
<dbReference type="PANTHER" id="PTHR39468">
    <property type="entry name" value="CHROMOSOME 7, WHOLE GENOME SHOTGUN SEQUENCE"/>
    <property type="match status" value="1"/>
</dbReference>
<dbReference type="InterPro" id="IPR043837">
    <property type="entry name" value="Mtf2-like_C"/>
</dbReference>
<evidence type="ECO:0000313" key="4">
    <source>
        <dbReference type="Proteomes" id="UP000319160"/>
    </source>
</evidence>
<evidence type="ECO:0000259" key="2">
    <source>
        <dbReference type="Pfam" id="PF19189"/>
    </source>
</evidence>
<dbReference type="OrthoDB" id="2444174at2759"/>
<protein>
    <recommendedName>
        <fullName evidence="2">Mtf2-like C-terminal domain-containing protein</fullName>
    </recommendedName>
</protein>
<feature type="region of interest" description="Disordered" evidence="1">
    <location>
        <begin position="247"/>
        <end position="268"/>
    </location>
</feature>